<sequence length="113" mass="12385">MKRLVKGLVVSFVFAGFFALPCNPLHVQAKELSQSAHVSKTGFSPQAIVINRPMTVGQEDQYVGITNVSYSGSSITVRIAGNRVYVKAIRRGKAVFSYRNTLGELVINNITVR</sequence>
<evidence type="ECO:0000313" key="2">
    <source>
        <dbReference type="Proteomes" id="UP001211894"/>
    </source>
</evidence>
<gene>
    <name evidence="1" type="ORF">PJ311_05960</name>
</gene>
<dbReference type="RefSeq" id="WP_271340001.1">
    <property type="nucleotide sequence ID" value="NZ_JAQKAB010000003.1"/>
</dbReference>
<comment type="caution">
    <text evidence="1">The sequence shown here is derived from an EMBL/GenBank/DDBJ whole genome shotgun (WGS) entry which is preliminary data.</text>
</comment>
<evidence type="ECO:0000313" key="1">
    <source>
        <dbReference type="EMBL" id="MDA7026158.1"/>
    </source>
</evidence>
<organism evidence="1 2">
    <name type="scientific">Bacillus changyiensis</name>
    <dbReference type="NCBI Taxonomy" id="3004103"/>
    <lineage>
        <taxon>Bacteria</taxon>
        <taxon>Bacillati</taxon>
        <taxon>Bacillota</taxon>
        <taxon>Bacilli</taxon>
        <taxon>Bacillales</taxon>
        <taxon>Bacillaceae</taxon>
        <taxon>Bacillus</taxon>
    </lineage>
</organism>
<accession>A0ABT4X1J8</accession>
<dbReference type="Proteomes" id="UP001211894">
    <property type="component" value="Unassembled WGS sequence"/>
</dbReference>
<keyword evidence="2" id="KW-1185">Reference proteome</keyword>
<protein>
    <submittedName>
        <fullName evidence="1">Uncharacterized protein</fullName>
    </submittedName>
</protein>
<dbReference type="EMBL" id="JAQKAB010000003">
    <property type="protein sequence ID" value="MDA7026158.1"/>
    <property type="molecule type" value="Genomic_DNA"/>
</dbReference>
<reference evidence="1 2" key="1">
    <citation type="submission" date="2023-01" db="EMBL/GenBank/DDBJ databases">
        <title>Bacillus changyiensis sp. nov., isolated from a coastal deposit.</title>
        <authorList>
            <person name="Xiao G."/>
            <person name="Lai Q."/>
            <person name="Hu Z."/>
            <person name="Shao Z."/>
        </authorList>
    </citation>
    <scope>NUCLEOTIDE SEQUENCE [LARGE SCALE GENOMIC DNA]</scope>
    <source>
        <strain evidence="1 2">CLL-7-23</strain>
    </source>
</reference>
<proteinExistence type="predicted"/>
<name>A0ABT4X1J8_9BACI</name>